<reference evidence="4" key="1">
    <citation type="submission" date="2021-10" db="EMBL/GenBank/DDBJ databases">
        <authorList>
            <person name="Piombo E."/>
        </authorList>
    </citation>
    <scope>NUCLEOTIDE SEQUENCE</scope>
</reference>
<feature type="compositionally biased region" description="Polar residues" evidence="1">
    <location>
        <begin position="301"/>
        <end position="316"/>
    </location>
</feature>
<feature type="compositionally biased region" description="Low complexity" evidence="1">
    <location>
        <begin position="142"/>
        <end position="164"/>
    </location>
</feature>
<keyword evidence="2" id="KW-1133">Transmembrane helix</keyword>
<evidence type="ECO:0000256" key="2">
    <source>
        <dbReference type="SAM" id="Phobius"/>
    </source>
</evidence>
<comment type="caution">
    <text evidence="4">The sequence shown here is derived from an EMBL/GenBank/DDBJ whole genome shotgun (WGS) entry which is preliminary data.</text>
</comment>
<feature type="compositionally biased region" description="Polar residues" evidence="1">
    <location>
        <begin position="254"/>
        <end position="264"/>
    </location>
</feature>
<organism evidence="4 5">
    <name type="scientific">Clonostachys rhizophaga</name>
    <dbReference type="NCBI Taxonomy" id="160324"/>
    <lineage>
        <taxon>Eukaryota</taxon>
        <taxon>Fungi</taxon>
        <taxon>Dikarya</taxon>
        <taxon>Ascomycota</taxon>
        <taxon>Pezizomycotina</taxon>
        <taxon>Sordariomycetes</taxon>
        <taxon>Hypocreomycetidae</taxon>
        <taxon>Hypocreales</taxon>
        <taxon>Bionectriaceae</taxon>
        <taxon>Clonostachys</taxon>
    </lineage>
</organism>
<accession>A0A9N9VAC1</accession>
<feature type="transmembrane region" description="Helical" evidence="2">
    <location>
        <begin position="191"/>
        <end position="218"/>
    </location>
</feature>
<name>A0A9N9VAC1_9HYPO</name>
<feature type="compositionally biased region" description="Pro residues" evidence="1">
    <location>
        <begin position="289"/>
        <end position="298"/>
    </location>
</feature>
<proteinExistence type="predicted"/>
<evidence type="ECO:0000256" key="1">
    <source>
        <dbReference type="SAM" id="MobiDB-lite"/>
    </source>
</evidence>
<keyword evidence="3" id="KW-0732">Signal</keyword>
<dbReference type="EMBL" id="CABFNQ020000645">
    <property type="protein sequence ID" value="CAH0020508.1"/>
    <property type="molecule type" value="Genomic_DNA"/>
</dbReference>
<keyword evidence="5" id="KW-1185">Reference proteome</keyword>
<feature type="region of interest" description="Disordered" evidence="1">
    <location>
        <begin position="225"/>
        <end position="334"/>
    </location>
</feature>
<evidence type="ECO:0000256" key="3">
    <source>
        <dbReference type="SAM" id="SignalP"/>
    </source>
</evidence>
<evidence type="ECO:0000313" key="5">
    <source>
        <dbReference type="Proteomes" id="UP000696573"/>
    </source>
</evidence>
<keyword evidence="2" id="KW-0472">Membrane</keyword>
<keyword evidence="2" id="KW-0812">Transmembrane</keyword>
<evidence type="ECO:0000313" key="4">
    <source>
        <dbReference type="EMBL" id="CAH0020508.1"/>
    </source>
</evidence>
<dbReference type="OrthoDB" id="5147994at2759"/>
<protein>
    <submittedName>
        <fullName evidence="4">Uncharacterized protein</fullName>
    </submittedName>
</protein>
<gene>
    <name evidence="4" type="ORF">CRHIZ90672A_00004319</name>
</gene>
<feature type="signal peptide" evidence="3">
    <location>
        <begin position="1"/>
        <end position="18"/>
    </location>
</feature>
<dbReference type="AlphaFoldDB" id="A0A9N9VAC1"/>
<sequence>MKAIFQVLTLGLASAVMALPEPTITAPPELASVELRADNASPAFIGYITKNGTYSASSCGVGYWTQSENVGGCVTQNGSPIPTACVNSSVMKFANGASGTCTSTMTCSYYSVFDNLDQQTTLSYYLCFPPQSARRSPMFRATTTGKASTTSSSTKSSSTLPSTTADATTSMTEIPTDGADSGNSSGGGQNLAWIAGPIIGGLAGLAIIGLLIWVVLLLKKRRNANQGPEAPGETTQYQPSPGGQHAQYQPAYGEQQSQAPSSYGSPMGDHLKHYSYVPPPTGSTENPQPYLPPQPYPPQWTYAQSSAPSELQSTVPSELPGNTAPVEIGDSVRK</sequence>
<dbReference type="Proteomes" id="UP000696573">
    <property type="component" value="Unassembled WGS sequence"/>
</dbReference>
<feature type="chain" id="PRO_5040391474" evidence="3">
    <location>
        <begin position="19"/>
        <end position="334"/>
    </location>
</feature>
<feature type="region of interest" description="Disordered" evidence="1">
    <location>
        <begin position="139"/>
        <end position="186"/>
    </location>
</feature>